<gene>
    <name evidence="2" type="ORF">P090810_081</name>
</gene>
<protein>
    <submittedName>
        <fullName evidence="2">Uncharacterized protein</fullName>
    </submittedName>
</protein>
<feature type="region of interest" description="Disordered" evidence="1">
    <location>
        <begin position="827"/>
        <end position="848"/>
    </location>
</feature>
<dbReference type="Proteomes" id="UP000204364">
    <property type="component" value="Segment"/>
</dbReference>
<evidence type="ECO:0000313" key="2">
    <source>
        <dbReference type="EMBL" id="AOV61554.1"/>
    </source>
</evidence>
<keyword evidence="3" id="KW-1185">Reference proteome</keyword>
<name>A0A1D8KSQ1_9CAUD</name>
<reference evidence="2 3" key="1">
    <citation type="journal article" date="2016" name="Virology">
        <title>The genomic content and context of auxiliary metabolic genes in marine cyanomyoviruses.</title>
        <authorList>
            <person name="Crummett L.T."/>
            <person name="Puxty R.J."/>
            <person name="Weihe C."/>
            <person name="Marston M.F."/>
            <person name="Martiny J.B."/>
        </authorList>
    </citation>
    <scope>NUCLEOTIDE SEQUENCE [LARGE SCALE GENOMIC DNA]</scope>
    <source>
        <strain evidence="2">0810PA09</strain>
    </source>
</reference>
<evidence type="ECO:0000256" key="1">
    <source>
        <dbReference type="SAM" id="MobiDB-lite"/>
    </source>
</evidence>
<organism evidence="2 3">
    <name type="scientific">Synechococcus phage S-WAM1</name>
    <dbReference type="NCBI Taxonomy" id="1815521"/>
    <lineage>
        <taxon>Viruses</taxon>
        <taxon>Duplodnaviria</taxon>
        <taxon>Heunggongvirae</taxon>
        <taxon>Uroviricota</taxon>
        <taxon>Caudoviricetes</taxon>
        <taxon>Pantevenvirales</taxon>
        <taxon>Kyanoviridae</taxon>
        <taxon>Sokavirus</taxon>
        <taxon>Sokavirus swam1</taxon>
    </lineage>
</organism>
<dbReference type="KEGG" id="vg:30310034"/>
<feature type="region of interest" description="Disordered" evidence="1">
    <location>
        <begin position="1159"/>
        <end position="1180"/>
    </location>
</feature>
<dbReference type="EMBL" id="KU686210">
    <property type="protein sequence ID" value="AOV61554.1"/>
    <property type="molecule type" value="Genomic_DNA"/>
</dbReference>
<sequence>MSIYISDTARSFPNIDDGKEYQKTWQRPSGNYESYQHHSGPGTNYRITFDDDGPGGSVFGQDRVFYIGDNDETCFIPGVGQIDECDFFRQPIYRWFRGGEDNRDHKYTPRSALRWPADFTGEQTGKGSGVAKKYNREPRRGDPVFYVSRNDKGSYTNPLNHWYNNDKNDTWLTTGSSSPGSGYIFIETIGHVYSSLSNANVYAESGETAVPLHEYYRSSSSGKRDHFYTANPATEVNLETGVSGVPDCKDPRGEEYQYVGIIGYVFLSDSDSGNRKIYQDVGIIGPTGYGAPVSYATRAGWYDWEAPDLAGHYAVPNSTPGIFTHENYEYQFDADAGPLRAYDQYGMLSTAVTAFRNAFYRLKTYSVTKHPDSRWGNPDYCEILNTDALFEWAYGKAGAVKGSVPKYLEFHSAFDSQFVYYIFDTSYPWKGPIFSVQYSISDRNQCPNRSHNDASGNPALRRCVCDESLITKEYFSHFYEIREDSWKTTQTKLQLTDFSNESVQNSFKPVDTESKTILFRYTSGGLDRFKAGDIINGWEIAEYAYFGNKLRCGYMELQGKGDKFTAGQVFTPAGRDAANIEVLAGYGIKDKAGFFGVYEFPKKLSYYKVEIDSSALVHQRTIDQAELSCTVDEDGRIESVIIDNAGFGYKNPVAHIQEPTLLSEYGAMDMAREVAQQFEFDAPKFRSPTNKLENYDGEDLNFGFKRIQKNTQAVLRDDYESNMQERREEYPYANNSTIKIEGSNKNKNKKVLQRIKIKDKQLRVSSSESRRKGKMKPAVIEITKVNKDGSIVEVLIKDRGRGYDTNPNNPPKIFVVEVENEQYKMRGPNTTKAQSAVSDTFNPNSNKQDYKIEGQDTVTANRQTLKDVLKGKVKEGDDIDGFLSVMEDGTIGSFKTMMNGFNATYPTGYIKIGEVDDVEVTSLCSNLPSTCVNIQFPQLVSGSLFTVKDVKNITGNSEQFKDMMSTQYPLVQSAAAEADNTAGRLSSFFGWNNGQECIQIPQPKFYNVTRFVDLPCPYIDNQTGRAFGWIVYKYCGSTADDANLKINLSIRGKTTGPSGEDFMDFMHGLPRPTLTEPRPVVVGDKRKCWKCRRSLAGGGQVVEGRCYWDPSGGNDIVFVPVGLEENTFDWQRSGFSELDQLAVWLGDNLFSYRTRADSYTVPDSSTTDPDTGQTTTTTGGTFTNPTFYTASVKRLQNGMPKHECWDTYVKRTGGNGNSNGVLDVYSAYYVDGSGLSNTQGRTNGETFWESQIYQGYPVTSTCFFGVAYLYALLFGTGSSDAANANEFCLEYVNDLSISIDPQVMDQFGIKMGPYSGVLGIKNWSAGSAMVFGQTAKQMGNPYFDECSGGVFANRIEVINANPPIKQRKIHNSSYDPGDKKLLRKQYSSAKDIKYTDNSWKEFYDADFDYQDEVNTTISDFSTDVDNLFNG</sequence>
<evidence type="ECO:0000313" key="3">
    <source>
        <dbReference type="Proteomes" id="UP000204364"/>
    </source>
</evidence>
<dbReference type="GeneID" id="30310034"/>
<feature type="compositionally biased region" description="Polar residues" evidence="1">
    <location>
        <begin position="828"/>
        <end position="847"/>
    </location>
</feature>
<dbReference type="RefSeq" id="YP_009325070.1">
    <property type="nucleotide sequence ID" value="NC_031944.1"/>
</dbReference>
<proteinExistence type="predicted"/>
<accession>A0A1D8KSQ1</accession>